<dbReference type="SMART" id="SM01240">
    <property type="entry name" value="IMPDH"/>
    <property type="match status" value="1"/>
</dbReference>
<sequence>MLIAINQESQMRIEEDLKLGFKDVLIRPKRSTLKSRSDVELERQFTFKHSRVQWSGVPIIAANMDTVGTFAMAQALAAFDILTAVHKHYSVQDWTGFIDSVSPDVLKHVMVSTGTSDADFAKTKEILALSASLQFICIDVANGYSEHFVQFVAKARAAWPDKAIIAGNVVTGEMCEELILAGADIVKVGIGPGSVCTTRVKTGVGYPQLSAVIECADAAHGLGGQIISDGGCTVPGDVAKAFGGGADFVMLGGMLAGHDESGGTVVEQNGEKFMLFYGMSSESAMNRHVGGVAQYRAAEGKTVKLPLRGPVDDTARDILGGLRSACTYVGASRLKELTKRTTFIRVQEQENRVFNSL</sequence>
<evidence type="ECO:0000256" key="8">
    <source>
        <dbReference type="HAMAP-Rule" id="MF_00596"/>
    </source>
</evidence>
<protein>
    <recommendedName>
        <fullName evidence="8">GMP reductase</fullName>
        <ecNumber evidence="8">1.7.1.7</ecNumber>
    </recommendedName>
    <alternativeName>
        <fullName evidence="8">Guanosine 5'-monophosphate oxidoreductase</fullName>
        <shortName evidence="8">Guanosine monophosphate reductase</shortName>
    </alternativeName>
</protein>
<comment type="similarity">
    <text evidence="7 8">Belongs to the IMPDH/GMPR family. GuaC type 1 subfamily.</text>
</comment>
<dbReference type="PROSITE" id="PS00487">
    <property type="entry name" value="IMP_DH_GMP_RED"/>
    <property type="match status" value="1"/>
</dbReference>
<feature type="active site" description="Thioimidate intermediate" evidence="8 9">
    <location>
        <position position="196"/>
    </location>
</feature>
<dbReference type="InterPro" id="IPR015875">
    <property type="entry name" value="IMP_DH/GMP_Rdtase_CS"/>
</dbReference>
<dbReference type="EC" id="1.7.1.7" evidence="8"/>
<feature type="binding site" evidence="8 10">
    <location>
        <position position="193"/>
    </location>
    <ligand>
        <name>K(+)</name>
        <dbReference type="ChEBI" id="CHEBI:29103"/>
    </ligand>
</feature>
<keyword evidence="4 8" id="KW-0560">Oxidoreductase</keyword>
<feature type="binding site" evidence="8">
    <location>
        <begin position="118"/>
        <end position="141"/>
    </location>
    <ligand>
        <name>NADP(+)</name>
        <dbReference type="ChEBI" id="CHEBI:58349"/>
    </ligand>
</feature>
<dbReference type="CDD" id="cd00381">
    <property type="entry name" value="IMPDH"/>
    <property type="match status" value="1"/>
</dbReference>
<feature type="domain" description="IMP dehydrogenase/GMP reductase" evidence="12">
    <location>
        <begin position="19"/>
        <end position="348"/>
    </location>
</feature>
<name>V5U311_9ENTR</name>
<dbReference type="SUPFAM" id="SSF51412">
    <property type="entry name" value="Inosine monophosphate dehydrogenase (IMPDH)"/>
    <property type="match status" value="1"/>
</dbReference>
<evidence type="ECO:0000256" key="4">
    <source>
        <dbReference type="ARBA" id="ARBA00023002"/>
    </source>
</evidence>
<dbReference type="GO" id="GO:1902560">
    <property type="term" value="C:GMP reductase complex"/>
    <property type="evidence" value="ECO:0007669"/>
    <property type="project" value="InterPro"/>
</dbReference>
<evidence type="ECO:0000313" key="13">
    <source>
        <dbReference type="EMBL" id="AHB71758.1"/>
    </source>
</evidence>
<dbReference type="GO" id="GO:0005829">
    <property type="term" value="C:cytosol"/>
    <property type="evidence" value="ECO:0007669"/>
    <property type="project" value="TreeGrafter"/>
</dbReference>
<keyword evidence="2 8" id="KW-0521">NADP</keyword>
<evidence type="ECO:0000256" key="1">
    <source>
        <dbReference type="ARBA" id="ARBA00022723"/>
    </source>
</evidence>
<evidence type="ECO:0000256" key="3">
    <source>
        <dbReference type="ARBA" id="ARBA00022958"/>
    </source>
</evidence>
<organism evidence="13 14">
    <name type="scientific">Cronobacter malonaticus</name>
    <dbReference type="NCBI Taxonomy" id="413503"/>
    <lineage>
        <taxon>Bacteria</taxon>
        <taxon>Pseudomonadati</taxon>
        <taxon>Pseudomonadota</taxon>
        <taxon>Gammaproteobacteria</taxon>
        <taxon>Enterobacterales</taxon>
        <taxon>Enterobacteriaceae</taxon>
        <taxon>Cronobacter</taxon>
    </lineage>
</organism>
<dbReference type="PANTHER" id="PTHR43170">
    <property type="entry name" value="GMP REDUCTASE"/>
    <property type="match status" value="1"/>
</dbReference>
<evidence type="ECO:0000256" key="6">
    <source>
        <dbReference type="ARBA" id="ARBA00048616"/>
    </source>
</evidence>
<feature type="binding site" evidence="8">
    <location>
        <begin position="226"/>
        <end position="249"/>
    </location>
    <ligand>
        <name>NADP(+)</name>
        <dbReference type="ChEBI" id="CHEBI:58349"/>
    </ligand>
</feature>
<evidence type="ECO:0000256" key="2">
    <source>
        <dbReference type="ARBA" id="ARBA00022857"/>
    </source>
</evidence>
<dbReference type="InterPro" id="IPR050139">
    <property type="entry name" value="GMP_reductase"/>
</dbReference>
<dbReference type="Gene3D" id="3.20.20.70">
    <property type="entry name" value="Aldolase class I"/>
    <property type="match status" value="1"/>
</dbReference>
<dbReference type="NCBIfam" id="NF003470">
    <property type="entry name" value="PRK05096.1"/>
    <property type="match status" value="1"/>
</dbReference>
<dbReference type="PANTHER" id="PTHR43170:SF5">
    <property type="entry name" value="GMP REDUCTASE"/>
    <property type="match status" value="1"/>
</dbReference>
<dbReference type="GO" id="GO:0046872">
    <property type="term" value="F:metal ion binding"/>
    <property type="evidence" value="ECO:0007669"/>
    <property type="project" value="UniProtKB-KW"/>
</dbReference>
<dbReference type="EMBL" id="CP006731">
    <property type="protein sequence ID" value="AHB71758.1"/>
    <property type="molecule type" value="Genomic_DNA"/>
</dbReference>
<gene>
    <name evidence="8" type="primary">guaC</name>
    <name evidence="13" type="ORF">P262_04767</name>
</gene>
<feature type="binding site" evidence="8 10">
    <location>
        <position position="191"/>
    </location>
    <ligand>
        <name>K(+)</name>
        <dbReference type="ChEBI" id="CHEBI:29103"/>
    </ligand>
</feature>
<dbReference type="NCBIfam" id="TIGR01305">
    <property type="entry name" value="GMP_reduct_1"/>
    <property type="match status" value="1"/>
</dbReference>
<dbReference type="GO" id="GO:0006163">
    <property type="term" value="P:purine nucleotide metabolic process"/>
    <property type="evidence" value="ECO:0007669"/>
    <property type="project" value="UniProtKB-UniRule"/>
</dbReference>
<dbReference type="PATRIC" id="fig|1401659.3.peg.3362"/>
<dbReference type="PIRSF" id="PIRSF000235">
    <property type="entry name" value="GMP_reductase"/>
    <property type="match status" value="1"/>
</dbReference>
<dbReference type="InterPro" id="IPR013785">
    <property type="entry name" value="Aldolase_TIM"/>
</dbReference>
<evidence type="ECO:0000313" key="14">
    <source>
        <dbReference type="Proteomes" id="UP000018545"/>
    </source>
</evidence>
<dbReference type="HOGENOM" id="CLU_022552_5_3_6"/>
<dbReference type="InterPro" id="IPR001093">
    <property type="entry name" value="IMP_DH_GMPRt"/>
</dbReference>
<accession>V5U311</accession>
<evidence type="ECO:0000259" key="12">
    <source>
        <dbReference type="Pfam" id="PF00478"/>
    </source>
</evidence>
<dbReference type="Proteomes" id="UP000018545">
    <property type="component" value="Chromosome"/>
</dbReference>
<keyword evidence="3 8" id="KW-0630">Potassium</keyword>
<dbReference type="GO" id="GO:0003920">
    <property type="term" value="F:GMP reductase activity"/>
    <property type="evidence" value="ECO:0007669"/>
    <property type="project" value="UniProtKB-UniRule"/>
</dbReference>
<comment type="catalytic activity">
    <reaction evidence="6 8 11">
        <text>IMP + NH4(+) + NADP(+) = GMP + NADPH + 2 H(+)</text>
        <dbReference type="Rhea" id="RHEA:17185"/>
        <dbReference type="ChEBI" id="CHEBI:15378"/>
        <dbReference type="ChEBI" id="CHEBI:28938"/>
        <dbReference type="ChEBI" id="CHEBI:57783"/>
        <dbReference type="ChEBI" id="CHEBI:58053"/>
        <dbReference type="ChEBI" id="CHEBI:58115"/>
        <dbReference type="ChEBI" id="CHEBI:58349"/>
        <dbReference type="EC" id="1.7.1.7"/>
    </reaction>
</comment>
<comment type="subunit">
    <text evidence="8">Homotetramer.</text>
</comment>
<evidence type="ECO:0000256" key="10">
    <source>
        <dbReference type="PIRSR" id="PIRSR000235-3"/>
    </source>
</evidence>
<dbReference type="KEGG" id="csi:P262_04767"/>
<comment type="function">
    <text evidence="5 8 11">Catalyzes the irreversible NADPH-dependent deamination of GMP to IMP. It functions in the conversion of nucleobase, nucleoside and nucleotide derivatives of G to A nucleotides, and in maintaining the intracellular balance of A and G nucleotides.</text>
</comment>
<dbReference type="FunFam" id="3.20.20.70:FF:000012">
    <property type="entry name" value="GMP reductase"/>
    <property type="match status" value="1"/>
</dbReference>
<evidence type="ECO:0000256" key="9">
    <source>
        <dbReference type="PIRSR" id="PIRSR000235-1"/>
    </source>
</evidence>
<keyword evidence="1 8" id="KW-0479">Metal-binding</keyword>
<dbReference type="InterPro" id="IPR005993">
    <property type="entry name" value="GMPR"/>
</dbReference>
<dbReference type="Pfam" id="PF00478">
    <property type="entry name" value="IMPDH"/>
    <property type="match status" value="1"/>
</dbReference>
<reference evidence="13 14" key="1">
    <citation type="journal article" date="2014" name="Genome Announc.">
        <title>Complete Genome Sequence of Cronobacter sakazakii Strain CMCC 45402.</title>
        <authorList>
            <person name="Zhao Z."/>
            <person name="Wang L."/>
            <person name="Wang B."/>
            <person name="Liang H."/>
            <person name="Ye Q."/>
            <person name="Zeng M."/>
        </authorList>
    </citation>
    <scope>NUCLEOTIDE SEQUENCE [LARGE SCALE GENOMIC DNA]</scope>
    <source>
        <strain evidence="14">45402</strain>
    </source>
</reference>
<evidence type="ECO:0000256" key="11">
    <source>
        <dbReference type="RuleBase" id="RU003929"/>
    </source>
</evidence>
<evidence type="ECO:0000256" key="7">
    <source>
        <dbReference type="ARBA" id="ARBA00061520"/>
    </source>
</evidence>
<evidence type="ECO:0000256" key="5">
    <source>
        <dbReference type="ARBA" id="ARBA00037691"/>
    </source>
</evidence>
<dbReference type="AlphaFoldDB" id="V5U311"/>
<proteinExistence type="inferred from homology"/>
<dbReference type="HAMAP" id="MF_00596">
    <property type="entry name" value="GMP_reduct_type1"/>
    <property type="match status" value="1"/>
</dbReference>